<dbReference type="InterPro" id="IPR036544">
    <property type="entry name" value="QCR7_sf"/>
</dbReference>
<evidence type="ECO:0000313" key="11">
    <source>
        <dbReference type="Proteomes" id="UP000187283"/>
    </source>
</evidence>
<evidence type="ECO:0000256" key="4">
    <source>
        <dbReference type="ARBA" id="ARBA00022660"/>
    </source>
</evidence>
<dbReference type="PANTHER" id="PTHR12022">
    <property type="entry name" value="UBIQUINOL-CYTOCHROME C REDUCTASE COMPLEX 14 KD PROTEIN"/>
    <property type="match status" value="1"/>
</dbReference>
<comment type="caution">
    <text evidence="10">The sequence shown here is derived from an EMBL/GenBank/DDBJ whole genome shotgun (WGS) entry which is preliminary data.</text>
</comment>
<dbReference type="GO" id="GO:0045275">
    <property type="term" value="C:respiratory chain complex III"/>
    <property type="evidence" value="ECO:0007669"/>
    <property type="project" value="InterPro"/>
</dbReference>
<keyword evidence="4 9" id="KW-0679">Respiratory chain</keyword>
<dbReference type="PANTHER" id="PTHR12022:SF0">
    <property type="entry name" value="CYTOCHROME B-C1 COMPLEX SUBUNIT 7"/>
    <property type="match status" value="1"/>
</dbReference>
<protein>
    <recommendedName>
        <fullName evidence="9">Cytochrome b-c1 complex subunit 7</fullName>
    </recommendedName>
</protein>
<dbReference type="OrthoDB" id="425749at2759"/>
<dbReference type="GO" id="GO:0006122">
    <property type="term" value="P:mitochondrial electron transport, ubiquinol to cytochrome c"/>
    <property type="evidence" value="ECO:0007669"/>
    <property type="project" value="InterPro"/>
</dbReference>
<accession>A0A1R1XL21</accession>
<evidence type="ECO:0000256" key="7">
    <source>
        <dbReference type="ARBA" id="ARBA00023128"/>
    </source>
</evidence>
<dbReference type="Gene3D" id="1.10.1090.10">
    <property type="entry name" value="Cytochrome b-c1 complex subunit 7"/>
    <property type="match status" value="1"/>
</dbReference>
<dbReference type="EMBL" id="LSSN01002721">
    <property type="protein sequence ID" value="OMJ15293.1"/>
    <property type="molecule type" value="Genomic_DNA"/>
</dbReference>
<dbReference type="InterPro" id="IPR003197">
    <property type="entry name" value="QCR7"/>
</dbReference>
<name>A0A1R1XL21_9FUNG</name>
<keyword evidence="3 9" id="KW-0813">Transport</keyword>
<dbReference type="SUPFAM" id="SSF81524">
    <property type="entry name" value="14 kDa protein of cytochrome bc1 complex (Ubiquinol-cytochrome c reductase)"/>
    <property type="match status" value="1"/>
</dbReference>
<comment type="subcellular location">
    <subcellularLocation>
        <location evidence="1">Mitochondrion inner membrane</location>
        <topology evidence="1">Peripheral membrane protein</topology>
        <orientation evidence="1">Matrix side</orientation>
    </subcellularLocation>
</comment>
<proteinExistence type="inferred from homology"/>
<dbReference type="AlphaFoldDB" id="A0A1R1XL21"/>
<keyword evidence="7 9" id="KW-0496">Mitochondrion</keyword>
<keyword evidence="5 9" id="KW-0999">Mitochondrion inner membrane</keyword>
<dbReference type="FunFam" id="1.10.1090.10:FF:000001">
    <property type="entry name" value="Cytochrome b-c1 complex subunit 7"/>
    <property type="match status" value="1"/>
</dbReference>
<dbReference type="STRING" id="133412.A0A1R1XL21"/>
<comment type="similarity">
    <text evidence="2 9">Belongs to the UQCRB/QCR7 family.</text>
</comment>
<evidence type="ECO:0000256" key="8">
    <source>
        <dbReference type="ARBA" id="ARBA00023136"/>
    </source>
</evidence>
<dbReference type="Proteomes" id="UP000187283">
    <property type="component" value="Unassembled WGS sequence"/>
</dbReference>
<keyword evidence="6 9" id="KW-0249">Electron transport</keyword>
<evidence type="ECO:0000256" key="2">
    <source>
        <dbReference type="ARBA" id="ARBA00008554"/>
    </source>
</evidence>
<dbReference type="PIRSF" id="PIRSF000022">
    <property type="entry name" value="Bc1_14K"/>
    <property type="match status" value="1"/>
</dbReference>
<evidence type="ECO:0000256" key="9">
    <source>
        <dbReference type="PIRNR" id="PIRNR000022"/>
    </source>
</evidence>
<dbReference type="GO" id="GO:0005743">
    <property type="term" value="C:mitochondrial inner membrane"/>
    <property type="evidence" value="ECO:0007669"/>
    <property type="project" value="UniProtKB-SubCell"/>
</dbReference>
<reference evidence="10 11" key="1">
    <citation type="submission" date="2017-01" db="EMBL/GenBank/DDBJ databases">
        <authorList>
            <person name="Mah S.A."/>
            <person name="Swanson W.J."/>
            <person name="Moy G.W."/>
            <person name="Vacquier V.D."/>
        </authorList>
    </citation>
    <scope>NUCLEOTIDE SEQUENCE [LARGE SCALE GENOMIC DNA]</scope>
    <source>
        <strain evidence="10 11">GSMNP</strain>
    </source>
</reference>
<comment type="function">
    <text evidence="9">Component of the ubiquinol-cytochrome c oxidoreductase, a multisubunit transmembrane complex that is part of the mitochondrial electron transport chain which drives oxidative phosphorylation.</text>
</comment>
<dbReference type="Pfam" id="PF02271">
    <property type="entry name" value="UCR_14kD"/>
    <property type="match status" value="1"/>
</dbReference>
<keyword evidence="8 9" id="KW-0472">Membrane</keyword>
<evidence type="ECO:0000256" key="5">
    <source>
        <dbReference type="ARBA" id="ARBA00022792"/>
    </source>
</evidence>
<evidence type="ECO:0000256" key="3">
    <source>
        <dbReference type="ARBA" id="ARBA00022448"/>
    </source>
</evidence>
<sequence length="120" mass="14054">MEAVNKAFLTNKVFRAAVKPLANFWANASGYRRLGLVYDDLIIEESPEAQEALRRLPNDVMAARILRMKRAFQCSLVHTELPENMWTKPEDDKKYFMPVLNQVKEEYKERETFDSLKLSK</sequence>
<evidence type="ECO:0000256" key="1">
    <source>
        <dbReference type="ARBA" id="ARBA00004443"/>
    </source>
</evidence>
<organism evidence="10 11">
    <name type="scientific">Smittium culicis</name>
    <dbReference type="NCBI Taxonomy" id="133412"/>
    <lineage>
        <taxon>Eukaryota</taxon>
        <taxon>Fungi</taxon>
        <taxon>Fungi incertae sedis</taxon>
        <taxon>Zoopagomycota</taxon>
        <taxon>Kickxellomycotina</taxon>
        <taxon>Harpellomycetes</taxon>
        <taxon>Harpellales</taxon>
        <taxon>Legeriomycetaceae</taxon>
        <taxon>Smittium</taxon>
    </lineage>
</organism>
<gene>
    <name evidence="10" type="ORF">AYI70_g7376</name>
</gene>
<evidence type="ECO:0000256" key="6">
    <source>
        <dbReference type="ARBA" id="ARBA00022982"/>
    </source>
</evidence>
<keyword evidence="11" id="KW-1185">Reference proteome</keyword>
<evidence type="ECO:0000313" key="10">
    <source>
        <dbReference type="EMBL" id="OMJ15293.1"/>
    </source>
</evidence>